<dbReference type="CDD" id="cd19920">
    <property type="entry name" value="REC_PA4781-like"/>
    <property type="match status" value="1"/>
</dbReference>
<proteinExistence type="predicted"/>
<dbReference type="InterPro" id="IPR001789">
    <property type="entry name" value="Sig_transdc_resp-reg_receiver"/>
</dbReference>
<dbReference type="InterPro" id="IPR001932">
    <property type="entry name" value="PPM-type_phosphatase-like_dom"/>
</dbReference>
<dbReference type="GO" id="GO:0016791">
    <property type="term" value="F:phosphatase activity"/>
    <property type="evidence" value="ECO:0007669"/>
    <property type="project" value="TreeGrafter"/>
</dbReference>
<dbReference type="Proteomes" id="UP000005496">
    <property type="component" value="Unassembled WGS sequence"/>
</dbReference>
<evidence type="ECO:0000313" key="4">
    <source>
        <dbReference type="EMBL" id="EFI35612.1"/>
    </source>
</evidence>
<keyword evidence="2" id="KW-0597">Phosphoprotein</keyword>
<dbReference type="Pfam" id="PF07228">
    <property type="entry name" value="SpoIIE"/>
    <property type="match status" value="1"/>
</dbReference>
<dbReference type="SUPFAM" id="SSF81606">
    <property type="entry name" value="PP2C-like"/>
    <property type="match status" value="1"/>
</dbReference>
<evidence type="ECO:0000256" key="2">
    <source>
        <dbReference type="PROSITE-ProRule" id="PRU00169"/>
    </source>
</evidence>
<reference evidence="4" key="1">
    <citation type="submission" date="2010-05" db="EMBL/GenBank/DDBJ databases">
        <title>The draft genome of Desulfonatronospira thiodismutans ASO3-1.</title>
        <authorList>
            <consortium name="US DOE Joint Genome Institute (JGI-PGF)"/>
            <person name="Lucas S."/>
            <person name="Copeland A."/>
            <person name="Lapidus A."/>
            <person name="Cheng J.-F."/>
            <person name="Bruce D."/>
            <person name="Goodwin L."/>
            <person name="Pitluck S."/>
            <person name="Chertkov O."/>
            <person name="Brettin T."/>
            <person name="Detter J.C."/>
            <person name="Han C."/>
            <person name="Land M.L."/>
            <person name="Hauser L."/>
            <person name="Kyrpides N."/>
            <person name="Mikhailova N."/>
            <person name="Muyzer G."/>
            <person name="Woyke T."/>
        </authorList>
    </citation>
    <scope>NUCLEOTIDE SEQUENCE [LARGE SCALE GENOMIC DNA]</scope>
    <source>
        <strain evidence="4">ASO3-1</strain>
    </source>
</reference>
<dbReference type="RefSeq" id="WP_008868741.1">
    <property type="nucleotide sequence ID" value="NZ_ACJN02000001.1"/>
</dbReference>
<protein>
    <submittedName>
        <fullName evidence="4">Response regulator receiver protein</fullName>
    </submittedName>
</protein>
<dbReference type="SMART" id="SM00448">
    <property type="entry name" value="REC"/>
    <property type="match status" value="1"/>
</dbReference>
<dbReference type="Gene3D" id="3.60.40.10">
    <property type="entry name" value="PPM-type phosphatase domain"/>
    <property type="match status" value="1"/>
</dbReference>
<accession>D6SLQ1</accession>
<dbReference type="eggNOG" id="COG2208">
    <property type="taxonomic scope" value="Bacteria"/>
</dbReference>
<dbReference type="InterPro" id="IPR052016">
    <property type="entry name" value="Bact_Sigma-Reg"/>
</dbReference>
<name>D6SLQ1_9BACT</name>
<evidence type="ECO:0000313" key="5">
    <source>
        <dbReference type="Proteomes" id="UP000005496"/>
    </source>
</evidence>
<comment type="caution">
    <text evidence="4">The sequence shown here is derived from an EMBL/GenBank/DDBJ whole genome shotgun (WGS) entry which is preliminary data.</text>
</comment>
<organism evidence="4 5">
    <name type="scientific">Desulfonatronospira thiodismutans ASO3-1</name>
    <dbReference type="NCBI Taxonomy" id="555779"/>
    <lineage>
        <taxon>Bacteria</taxon>
        <taxon>Pseudomonadati</taxon>
        <taxon>Thermodesulfobacteriota</taxon>
        <taxon>Desulfovibrionia</taxon>
        <taxon>Desulfovibrionales</taxon>
        <taxon>Desulfonatronovibrionaceae</taxon>
        <taxon>Desulfonatronospira</taxon>
    </lineage>
</organism>
<dbReference type="PANTHER" id="PTHR43156">
    <property type="entry name" value="STAGE II SPORULATION PROTEIN E-RELATED"/>
    <property type="match status" value="1"/>
</dbReference>
<dbReference type="PANTHER" id="PTHR43156:SF2">
    <property type="entry name" value="STAGE II SPORULATION PROTEIN E"/>
    <property type="match status" value="1"/>
</dbReference>
<dbReference type="InterPro" id="IPR011006">
    <property type="entry name" value="CheY-like_superfamily"/>
</dbReference>
<keyword evidence="1" id="KW-0378">Hydrolase</keyword>
<feature type="modified residue" description="4-aspartylphosphate" evidence="2">
    <location>
        <position position="60"/>
    </location>
</feature>
<dbReference type="InterPro" id="IPR036457">
    <property type="entry name" value="PPM-type-like_dom_sf"/>
</dbReference>
<dbReference type="GO" id="GO:0000160">
    <property type="term" value="P:phosphorelay signal transduction system"/>
    <property type="evidence" value="ECO:0007669"/>
    <property type="project" value="InterPro"/>
</dbReference>
<gene>
    <name evidence="4" type="ORF">Dthio_PD3041</name>
</gene>
<dbReference type="eggNOG" id="COG3706">
    <property type="taxonomic scope" value="Bacteria"/>
</dbReference>
<feature type="domain" description="Response regulatory" evidence="3">
    <location>
        <begin position="11"/>
        <end position="127"/>
    </location>
</feature>
<dbReference type="Pfam" id="PF00072">
    <property type="entry name" value="Response_reg"/>
    <property type="match status" value="1"/>
</dbReference>
<dbReference type="EMBL" id="ACJN02000001">
    <property type="protein sequence ID" value="EFI35612.1"/>
    <property type="molecule type" value="Genomic_DNA"/>
</dbReference>
<evidence type="ECO:0000256" key="1">
    <source>
        <dbReference type="ARBA" id="ARBA00022801"/>
    </source>
</evidence>
<dbReference type="SMART" id="SM00331">
    <property type="entry name" value="PP2C_SIG"/>
    <property type="match status" value="1"/>
</dbReference>
<keyword evidence="5" id="KW-1185">Reference proteome</keyword>
<dbReference type="PROSITE" id="PS50110">
    <property type="entry name" value="RESPONSE_REGULATORY"/>
    <property type="match status" value="1"/>
</dbReference>
<dbReference type="OrthoDB" id="20101at2"/>
<evidence type="ECO:0000259" key="3">
    <source>
        <dbReference type="PROSITE" id="PS50110"/>
    </source>
</evidence>
<dbReference type="SUPFAM" id="SSF52172">
    <property type="entry name" value="CheY-like"/>
    <property type="match status" value="1"/>
</dbReference>
<dbReference type="Gene3D" id="3.40.50.2300">
    <property type="match status" value="1"/>
</dbReference>
<sequence length="378" mass="42490">MTNTNTIRTPLILIVDDSPLNRRMLRVVLNKAGYRIQEAEDGLQAREMAREHLPDLILLDVMMPHEDGFDTCIKLKKQSSTQDIPIIFISALNDTENIVKGLELGGVDYISKPFAQTEVMARIRVHLELKFAKERLVEAQVQRFADLKQAQESFLVEPDKLPGARFSYIYQPVLEAGGDFLDVVQTGENIHVYVVADVSGHDLGTAYMTSALKVLIDQNINPYTPMHESLKMINAVLNRILQPTQHLTANFLKVDRGRNKMSLYNAGHPAPVMVSGEGSEPRILEAEGDILGPFEQVEFTPLEKDIQPGDRVFLYTDGLVESFGENFMSREQGMDKLLQACREASDYQLQPALQHIFSVLRPEKSLLEDDAVLLATEI</sequence>
<dbReference type="AlphaFoldDB" id="D6SLQ1"/>